<reference evidence="1 2" key="1">
    <citation type="submission" date="2018-11" db="EMBL/GenBank/DDBJ databases">
        <authorList>
            <person name="Zhou Z."/>
            <person name="Wang G."/>
        </authorList>
    </citation>
    <scope>NUCLEOTIDE SEQUENCE [LARGE SCALE GENOMIC DNA]</scope>
    <source>
        <strain evidence="1 2">KCTC42998</strain>
    </source>
</reference>
<keyword evidence="2" id="KW-1185">Reference proteome</keyword>
<proteinExistence type="predicted"/>
<accession>A0A3P1CL53</accession>
<dbReference type="AlphaFoldDB" id="A0A3P1CL53"/>
<comment type="caution">
    <text evidence="1">The sequence shown here is derived from an EMBL/GenBank/DDBJ whole genome shotgun (WGS) entry which is preliminary data.</text>
</comment>
<dbReference type="EMBL" id="RQJP01000003">
    <property type="protein sequence ID" value="RRB14063.1"/>
    <property type="molecule type" value="Genomic_DNA"/>
</dbReference>
<dbReference type="OrthoDB" id="1467525at2"/>
<organism evidence="1 2">
    <name type="scientific">Larkinella knui</name>
    <dbReference type="NCBI Taxonomy" id="2025310"/>
    <lineage>
        <taxon>Bacteria</taxon>
        <taxon>Pseudomonadati</taxon>
        <taxon>Bacteroidota</taxon>
        <taxon>Cytophagia</taxon>
        <taxon>Cytophagales</taxon>
        <taxon>Spirosomataceae</taxon>
        <taxon>Larkinella</taxon>
    </lineage>
</organism>
<dbReference type="RefSeq" id="WP_124907959.1">
    <property type="nucleotide sequence ID" value="NZ_RQJP01000003.1"/>
</dbReference>
<name>A0A3P1CL53_9BACT</name>
<evidence type="ECO:0000313" key="1">
    <source>
        <dbReference type="EMBL" id="RRB14063.1"/>
    </source>
</evidence>
<dbReference type="Proteomes" id="UP000274271">
    <property type="component" value="Unassembled WGS sequence"/>
</dbReference>
<sequence length="244" mass="27735">MILIAIRRHVHYLALLTIGTTALLLLDACQSVSTEPVVSGYDYQPLEKGNFWIYEVTEQQFSLNGSVATQTYQLREILTSSYTDSPNGAPIGTTTFRLERYRRSNDSQAWQPDSVSSIRVTDNQLIKTENNRSYVKLIFPLIDQFQWNGNAFNTSGEDLYQLKNTNKPFTVLSKPFPETATIVQQNDSTLVSQDKRVEIYARGVGLIYKEKVQLQFCSSTPSCVGKAQIDYGIRQYTRLRSYGK</sequence>
<gene>
    <name evidence="1" type="ORF">EHT87_17635</name>
</gene>
<evidence type="ECO:0000313" key="2">
    <source>
        <dbReference type="Proteomes" id="UP000274271"/>
    </source>
</evidence>
<protein>
    <submittedName>
        <fullName evidence="1">Uncharacterized protein</fullName>
    </submittedName>
</protein>